<dbReference type="PANTHER" id="PTHR11592">
    <property type="entry name" value="GLUTATHIONE PEROXIDASE"/>
    <property type="match status" value="1"/>
</dbReference>
<evidence type="ECO:0000256" key="6">
    <source>
        <dbReference type="SAM" id="SignalP"/>
    </source>
</evidence>
<dbReference type="SUPFAM" id="SSF52833">
    <property type="entry name" value="Thioredoxin-like"/>
    <property type="match status" value="1"/>
</dbReference>
<dbReference type="AlphaFoldDB" id="A0AAU7CNI6"/>
<keyword evidence="3 5" id="KW-0560">Oxidoreductase</keyword>
<evidence type="ECO:0000256" key="2">
    <source>
        <dbReference type="ARBA" id="ARBA00022559"/>
    </source>
</evidence>
<dbReference type="PIRSF" id="PIRSF000303">
    <property type="entry name" value="Glutathion_perox"/>
    <property type="match status" value="1"/>
</dbReference>
<dbReference type="Pfam" id="PF00255">
    <property type="entry name" value="GSHPx"/>
    <property type="match status" value="1"/>
</dbReference>
<keyword evidence="6" id="KW-0732">Signal</keyword>
<feature type="chain" id="PRO_5043324605" description="Glutathione peroxidase" evidence="6">
    <location>
        <begin position="25"/>
        <end position="195"/>
    </location>
</feature>
<organism evidence="8">
    <name type="scientific">Singulisphaera sp. Ch08</name>
    <dbReference type="NCBI Taxonomy" id="3120278"/>
    <lineage>
        <taxon>Bacteria</taxon>
        <taxon>Pseudomonadati</taxon>
        <taxon>Planctomycetota</taxon>
        <taxon>Planctomycetia</taxon>
        <taxon>Isosphaerales</taxon>
        <taxon>Isosphaeraceae</taxon>
        <taxon>Singulisphaera</taxon>
    </lineage>
</organism>
<dbReference type="PROSITE" id="PS51352">
    <property type="entry name" value="THIOREDOXIN_2"/>
    <property type="match status" value="1"/>
</dbReference>
<dbReference type="Gene3D" id="3.40.30.10">
    <property type="entry name" value="Glutaredoxin"/>
    <property type="match status" value="1"/>
</dbReference>
<dbReference type="PRINTS" id="PR01011">
    <property type="entry name" value="GLUTPROXDASE"/>
</dbReference>
<keyword evidence="2 5" id="KW-0575">Peroxidase</keyword>
<gene>
    <name evidence="8" type="ORF">V5E97_11510</name>
</gene>
<dbReference type="GO" id="GO:0004601">
    <property type="term" value="F:peroxidase activity"/>
    <property type="evidence" value="ECO:0007669"/>
    <property type="project" value="UniProtKB-KW"/>
</dbReference>
<feature type="signal peptide" evidence="6">
    <location>
        <begin position="1"/>
        <end position="24"/>
    </location>
</feature>
<feature type="domain" description="Thioredoxin" evidence="7">
    <location>
        <begin position="28"/>
        <end position="195"/>
    </location>
</feature>
<protein>
    <recommendedName>
        <fullName evidence="5">Glutathione peroxidase</fullName>
    </recommendedName>
</protein>
<proteinExistence type="inferred from homology"/>
<evidence type="ECO:0000313" key="8">
    <source>
        <dbReference type="EMBL" id="XBH06633.1"/>
    </source>
</evidence>
<dbReference type="PROSITE" id="PS51355">
    <property type="entry name" value="GLUTATHIONE_PEROXID_3"/>
    <property type="match status" value="1"/>
</dbReference>
<accession>A0AAU7CNI6</accession>
<name>A0AAU7CNI6_9BACT</name>
<evidence type="ECO:0000256" key="4">
    <source>
        <dbReference type="PIRSR" id="PIRSR000303-1"/>
    </source>
</evidence>
<evidence type="ECO:0000256" key="1">
    <source>
        <dbReference type="ARBA" id="ARBA00006926"/>
    </source>
</evidence>
<dbReference type="GO" id="GO:0034599">
    <property type="term" value="P:cellular response to oxidative stress"/>
    <property type="evidence" value="ECO:0007669"/>
    <property type="project" value="TreeGrafter"/>
</dbReference>
<evidence type="ECO:0000259" key="7">
    <source>
        <dbReference type="PROSITE" id="PS51352"/>
    </source>
</evidence>
<comment type="similarity">
    <text evidence="1 5">Belongs to the glutathione peroxidase family.</text>
</comment>
<evidence type="ECO:0000256" key="3">
    <source>
        <dbReference type="ARBA" id="ARBA00023002"/>
    </source>
</evidence>
<dbReference type="FunFam" id="3.40.30.10:FF:000010">
    <property type="entry name" value="Glutathione peroxidase"/>
    <property type="match status" value="1"/>
</dbReference>
<dbReference type="InterPro" id="IPR013766">
    <property type="entry name" value="Thioredoxin_domain"/>
</dbReference>
<evidence type="ECO:0000256" key="5">
    <source>
        <dbReference type="RuleBase" id="RU000499"/>
    </source>
</evidence>
<dbReference type="EMBL" id="CP155447">
    <property type="protein sequence ID" value="XBH06633.1"/>
    <property type="molecule type" value="Genomic_DNA"/>
</dbReference>
<dbReference type="InterPro" id="IPR036249">
    <property type="entry name" value="Thioredoxin-like_sf"/>
</dbReference>
<dbReference type="CDD" id="cd00340">
    <property type="entry name" value="GSH_Peroxidase"/>
    <property type="match status" value="1"/>
</dbReference>
<dbReference type="RefSeq" id="WP_406699482.1">
    <property type="nucleotide sequence ID" value="NZ_CP155447.1"/>
</dbReference>
<dbReference type="PANTHER" id="PTHR11592:SF78">
    <property type="entry name" value="GLUTATHIONE PEROXIDASE"/>
    <property type="match status" value="1"/>
</dbReference>
<dbReference type="InterPro" id="IPR000889">
    <property type="entry name" value="Glutathione_peroxidase"/>
</dbReference>
<sequence>MFDRTMPLMLVALSMLSVTCVVSADEPAKKPTSVLSFQVNDIDGKPVDLSKYKGEVLLIVNTASQCGFTPQYEGLEAVYEKYKGQGFEVLAFPANEFGRQEPGSDAEIKTFCSSKFNVKFPLFSKIVVKGEGIHPVYQFLTEPETNPKFAGPISWNFAKFLVNRKGEVIARFLPKDAPESAKVTSEIEKALAEAK</sequence>
<reference evidence="8" key="1">
    <citation type="submission" date="2024-05" db="EMBL/GenBank/DDBJ databases">
        <title>Planctomycetes of the genus Singulisphaera possess chitinolytic capabilities.</title>
        <authorList>
            <person name="Ivanova A."/>
        </authorList>
    </citation>
    <scope>NUCLEOTIDE SEQUENCE</scope>
    <source>
        <strain evidence="8">Ch08T</strain>
    </source>
</reference>
<feature type="active site" evidence="4">
    <location>
        <position position="66"/>
    </location>
</feature>